<sequence>SAKSLPTGAELEFFCCLAAALPECQVKLAARLDPSQRYAWEALRFMNEHNANPLNFIHHD</sequence>
<dbReference type="EMBL" id="JAPTMU010000003">
    <property type="protein sequence ID" value="KAJ4946041.1"/>
    <property type="molecule type" value="Genomic_DNA"/>
</dbReference>
<dbReference type="Proteomes" id="UP001219934">
    <property type="component" value="Unassembled WGS sequence"/>
</dbReference>
<protein>
    <submittedName>
        <fullName evidence="1">Uncharacterized protein</fullName>
    </submittedName>
</protein>
<evidence type="ECO:0000313" key="1">
    <source>
        <dbReference type="EMBL" id="KAJ4946041.1"/>
    </source>
</evidence>
<evidence type="ECO:0000313" key="2">
    <source>
        <dbReference type="Proteomes" id="UP001219934"/>
    </source>
</evidence>
<feature type="non-terminal residue" evidence="1">
    <location>
        <position position="1"/>
    </location>
</feature>
<dbReference type="AlphaFoldDB" id="A0AAD6BLZ5"/>
<comment type="caution">
    <text evidence="1">The sequence shown here is derived from an EMBL/GenBank/DDBJ whole genome shotgun (WGS) entry which is preliminary data.</text>
</comment>
<keyword evidence="2" id="KW-1185">Reference proteome</keyword>
<feature type="non-terminal residue" evidence="1">
    <location>
        <position position="60"/>
    </location>
</feature>
<organism evidence="1 2">
    <name type="scientific">Pogonophryne albipinna</name>
    <dbReference type="NCBI Taxonomy" id="1090488"/>
    <lineage>
        <taxon>Eukaryota</taxon>
        <taxon>Metazoa</taxon>
        <taxon>Chordata</taxon>
        <taxon>Craniata</taxon>
        <taxon>Vertebrata</taxon>
        <taxon>Euteleostomi</taxon>
        <taxon>Actinopterygii</taxon>
        <taxon>Neopterygii</taxon>
        <taxon>Teleostei</taxon>
        <taxon>Neoteleostei</taxon>
        <taxon>Acanthomorphata</taxon>
        <taxon>Eupercaria</taxon>
        <taxon>Perciformes</taxon>
        <taxon>Notothenioidei</taxon>
        <taxon>Pogonophryne</taxon>
    </lineage>
</organism>
<name>A0AAD6BLZ5_9TELE</name>
<proteinExistence type="predicted"/>
<reference evidence="1" key="1">
    <citation type="submission" date="2022-11" db="EMBL/GenBank/DDBJ databases">
        <title>Chromosome-level genome of Pogonophryne albipinna.</title>
        <authorList>
            <person name="Jo E."/>
        </authorList>
    </citation>
    <scope>NUCLEOTIDE SEQUENCE</scope>
    <source>
        <strain evidence="1">SGF0006</strain>
        <tissue evidence="1">Muscle</tissue>
    </source>
</reference>
<gene>
    <name evidence="1" type="ORF">JOQ06_023719</name>
</gene>
<accession>A0AAD6BLZ5</accession>